<evidence type="ECO:0000313" key="4">
    <source>
        <dbReference type="Proteomes" id="UP000230750"/>
    </source>
</evidence>
<dbReference type="PANTHER" id="PTHR46599:SF3">
    <property type="entry name" value="PIGGYBAC TRANSPOSABLE ELEMENT-DERIVED PROTEIN 4"/>
    <property type="match status" value="1"/>
</dbReference>
<sequence>MASKPRRVQLRSGASYTVQERISDNLFSDELSEHFSSDGDSESEISSEEEFAIGDGSRSRSEARPTTSVEKDRPTVSTATTSTTDANVASVDNRPSTSREHGTTISENESSESGDEMDIDETVFDWKKEDANPKLFDFTGNPGVNTDTGLGENSTPLECFKQFISDETFDSVVTETNPFAEQAIKDSKETEKEHSRRKKWGNILRGELKIFWALFMLTGIIGKPALHMYWSTTQAVLTPFFSSFMTRDRFQLILQFLHFNNNANQKDKGHAGYDKLFKIRPFYELLRLSHMFIPHNRISRLMKHYLDTLEARL</sequence>
<name>A0A2G8JHJ6_STIJA</name>
<organism evidence="3 4">
    <name type="scientific">Stichopus japonicus</name>
    <name type="common">Sea cucumber</name>
    <dbReference type="NCBI Taxonomy" id="307972"/>
    <lineage>
        <taxon>Eukaryota</taxon>
        <taxon>Metazoa</taxon>
        <taxon>Echinodermata</taxon>
        <taxon>Eleutherozoa</taxon>
        <taxon>Echinozoa</taxon>
        <taxon>Holothuroidea</taxon>
        <taxon>Aspidochirotacea</taxon>
        <taxon>Aspidochirotida</taxon>
        <taxon>Stichopodidae</taxon>
        <taxon>Apostichopus</taxon>
    </lineage>
</organism>
<evidence type="ECO:0000259" key="2">
    <source>
        <dbReference type="Pfam" id="PF13843"/>
    </source>
</evidence>
<feature type="compositionally biased region" description="Acidic residues" evidence="1">
    <location>
        <begin position="39"/>
        <end position="52"/>
    </location>
</feature>
<evidence type="ECO:0000256" key="1">
    <source>
        <dbReference type="SAM" id="MobiDB-lite"/>
    </source>
</evidence>
<dbReference type="InterPro" id="IPR029526">
    <property type="entry name" value="PGBD"/>
</dbReference>
<gene>
    <name evidence="3" type="ORF">BSL78_27987</name>
</gene>
<reference evidence="3 4" key="1">
    <citation type="journal article" date="2017" name="PLoS Biol.">
        <title>The sea cucumber genome provides insights into morphological evolution and visceral regeneration.</title>
        <authorList>
            <person name="Zhang X."/>
            <person name="Sun L."/>
            <person name="Yuan J."/>
            <person name="Sun Y."/>
            <person name="Gao Y."/>
            <person name="Zhang L."/>
            <person name="Li S."/>
            <person name="Dai H."/>
            <person name="Hamel J.F."/>
            <person name="Liu C."/>
            <person name="Yu Y."/>
            <person name="Liu S."/>
            <person name="Lin W."/>
            <person name="Guo K."/>
            <person name="Jin S."/>
            <person name="Xu P."/>
            <person name="Storey K.B."/>
            <person name="Huan P."/>
            <person name="Zhang T."/>
            <person name="Zhou Y."/>
            <person name="Zhang J."/>
            <person name="Lin C."/>
            <person name="Li X."/>
            <person name="Xing L."/>
            <person name="Huo D."/>
            <person name="Sun M."/>
            <person name="Wang L."/>
            <person name="Mercier A."/>
            <person name="Li F."/>
            <person name="Yang H."/>
            <person name="Xiang J."/>
        </authorList>
    </citation>
    <scope>NUCLEOTIDE SEQUENCE [LARGE SCALE GENOMIC DNA]</scope>
    <source>
        <strain evidence="3">Shaxun</strain>
        <tissue evidence="3">Muscle</tissue>
    </source>
</reference>
<feature type="region of interest" description="Disordered" evidence="1">
    <location>
        <begin position="29"/>
        <end position="117"/>
    </location>
</feature>
<dbReference type="AlphaFoldDB" id="A0A2G8JHJ6"/>
<accession>A0A2G8JHJ6</accession>
<feature type="domain" description="PiggyBac transposable element-derived protein" evidence="2">
    <location>
        <begin position="155"/>
        <end position="284"/>
    </location>
</feature>
<dbReference type="Proteomes" id="UP000230750">
    <property type="component" value="Unassembled WGS sequence"/>
</dbReference>
<evidence type="ECO:0000313" key="3">
    <source>
        <dbReference type="EMBL" id="PIK35195.1"/>
    </source>
</evidence>
<dbReference type="STRING" id="307972.A0A2G8JHJ6"/>
<keyword evidence="4" id="KW-1185">Reference proteome</keyword>
<proteinExistence type="predicted"/>
<dbReference type="Pfam" id="PF13843">
    <property type="entry name" value="DDE_Tnp_1_7"/>
    <property type="match status" value="1"/>
</dbReference>
<dbReference type="OrthoDB" id="6117516at2759"/>
<comment type="caution">
    <text evidence="3">The sequence shown here is derived from an EMBL/GenBank/DDBJ whole genome shotgun (WGS) entry which is preliminary data.</text>
</comment>
<protein>
    <submittedName>
        <fullName evidence="3">Putative piggyBac transposable element-derived protein 4-like</fullName>
    </submittedName>
</protein>
<dbReference type="PANTHER" id="PTHR46599">
    <property type="entry name" value="PIGGYBAC TRANSPOSABLE ELEMENT-DERIVED PROTEIN 4"/>
    <property type="match status" value="1"/>
</dbReference>
<dbReference type="EMBL" id="MRZV01001962">
    <property type="protein sequence ID" value="PIK35195.1"/>
    <property type="molecule type" value="Genomic_DNA"/>
</dbReference>
<feature type="compositionally biased region" description="Basic and acidic residues" evidence="1">
    <location>
        <begin position="57"/>
        <end position="74"/>
    </location>
</feature>
<feature type="compositionally biased region" description="Low complexity" evidence="1">
    <location>
        <begin position="75"/>
        <end position="91"/>
    </location>
</feature>